<protein>
    <submittedName>
        <fullName evidence="2">Uncharacterized protein</fullName>
    </submittedName>
</protein>
<proteinExistence type="predicted"/>
<evidence type="ECO:0000313" key="2">
    <source>
        <dbReference type="EMBL" id="MEQ2174230.1"/>
    </source>
</evidence>
<dbReference type="Proteomes" id="UP001476798">
    <property type="component" value="Unassembled WGS sequence"/>
</dbReference>
<gene>
    <name evidence="2" type="ORF">GOODEAATRI_005696</name>
</gene>
<accession>A0ABV0NS32</accession>
<evidence type="ECO:0000256" key="1">
    <source>
        <dbReference type="SAM" id="MobiDB-lite"/>
    </source>
</evidence>
<feature type="compositionally biased region" description="Basic and acidic residues" evidence="1">
    <location>
        <begin position="32"/>
        <end position="51"/>
    </location>
</feature>
<keyword evidence="3" id="KW-1185">Reference proteome</keyword>
<feature type="region of interest" description="Disordered" evidence="1">
    <location>
        <begin position="24"/>
        <end position="51"/>
    </location>
</feature>
<sequence>MLFFLPGHRFEDVPGVRRHLVRKSTKGQMVHIGKDHKEPTTRSRKQDRTPHEVSLYRTLLVLLHSNGPANVFPKLDEAFPPFQPHLCPNKSNNQHRYKNIFGFSFFHNLWKE</sequence>
<organism evidence="2 3">
    <name type="scientific">Goodea atripinnis</name>
    <dbReference type="NCBI Taxonomy" id="208336"/>
    <lineage>
        <taxon>Eukaryota</taxon>
        <taxon>Metazoa</taxon>
        <taxon>Chordata</taxon>
        <taxon>Craniata</taxon>
        <taxon>Vertebrata</taxon>
        <taxon>Euteleostomi</taxon>
        <taxon>Actinopterygii</taxon>
        <taxon>Neopterygii</taxon>
        <taxon>Teleostei</taxon>
        <taxon>Neoteleostei</taxon>
        <taxon>Acanthomorphata</taxon>
        <taxon>Ovalentaria</taxon>
        <taxon>Atherinomorphae</taxon>
        <taxon>Cyprinodontiformes</taxon>
        <taxon>Goodeidae</taxon>
        <taxon>Goodea</taxon>
    </lineage>
</organism>
<reference evidence="2 3" key="1">
    <citation type="submission" date="2021-06" db="EMBL/GenBank/DDBJ databases">
        <authorList>
            <person name="Palmer J.M."/>
        </authorList>
    </citation>
    <scope>NUCLEOTIDE SEQUENCE [LARGE SCALE GENOMIC DNA]</scope>
    <source>
        <strain evidence="2 3">GA_2019</strain>
        <tissue evidence="2">Muscle</tissue>
    </source>
</reference>
<evidence type="ECO:0000313" key="3">
    <source>
        <dbReference type="Proteomes" id="UP001476798"/>
    </source>
</evidence>
<name>A0ABV0NS32_9TELE</name>
<comment type="caution">
    <text evidence="2">The sequence shown here is derived from an EMBL/GenBank/DDBJ whole genome shotgun (WGS) entry which is preliminary data.</text>
</comment>
<dbReference type="EMBL" id="JAHRIO010050237">
    <property type="protein sequence ID" value="MEQ2174230.1"/>
    <property type="molecule type" value="Genomic_DNA"/>
</dbReference>